<keyword evidence="8 11" id="KW-0408">Iron</keyword>
<protein>
    <submittedName>
        <fullName evidence="12">Acyl-ACP desaturase</fullName>
    </submittedName>
</protein>
<comment type="similarity">
    <text evidence="2">Belongs to the fatty acid desaturase type 2 family.</text>
</comment>
<dbReference type="SUPFAM" id="SSF47240">
    <property type="entry name" value="Ferritin-like"/>
    <property type="match status" value="1"/>
</dbReference>
<keyword evidence="5 11" id="KW-0479">Metal-binding</keyword>
<keyword evidence="6" id="KW-0276">Fatty acid metabolism</keyword>
<dbReference type="Proteomes" id="UP000326553">
    <property type="component" value="Chromosome"/>
</dbReference>
<feature type="binding site" evidence="11">
    <location>
        <position position="196"/>
    </location>
    <ligand>
        <name>Fe cation</name>
        <dbReference type="ChEBI" id="CHEBI:24875"/>
        <label>2</label>
    </ligand>
</feature>
<dbReference type="GO" id="GO:0005829">
    <property type="term" value="C:cytosol"/>
    <property type="evidence" value="ECO:0007669"/>
    <property type="project" value="TreeGrafter"/>
</dbReference>
<organism evidence="12 13">
    <name type="scientific">Streptomyces alboniger</name>
    <dbReference type="NCBI Taxonomy" id="132473"/>
    <lineage>
        <taxon>Bacteria</taxon>
        <taxon>Bacillati</taxon>
        <taxon>Actinomycetota</taxon>
        <taxon>Actinomycetes</taxon>
        <taxon>Kitasatosporales</taxon>
        <taxon>Streptomycetaceae</taxon>
        <taxon>Streptomyces</taxon>
        <taxon>Streptomyces aurantiacus group</taxon>
    </lineage>
</organism>
<keyword evidence="9" id="KW-0443">Lipid metabolism</keyword>
<evidence type="ECO:0000256" key="9">
    <source>
        <dbReference type="ARBA" id="ARBA00023098"/>
    </source>
</evidence>
<feature type="binding site" evidence="11">
    <location>
        <position position="114"/>
    </location>
    <ligand>
        <name>Fe cation</name>
        <dbReference type="ChEBI" id="CHEBI:24875"/>
        <label>2</label>
    </ligand>
</feature>
<feature type="binding site" evidence="11">
    <location>
        <position position="83"/>
    </location>
    <ligand>
        <name>Fe cation</name>
        <dbReference type="ChEBI" id="CHEBI:24875"/>
        <label>1</label>
    </ligand>
</feature>
<name>A0A5J6H9M8_STRAD</name>
<dbReference type="PANTHER" id="PTHR31155:SF9">
    <property type="entry name" value="STEAROYL-[ACYL-CARRIER-PROTEIN] 9-DESATURASE 7, CHLOROPLASTIC"/>
    <property type="match status" value="1"/>
</dbReference>
<dbReference type="PANTHER" id="PTHR31155">
    <property type="entry name" value="ACYL- ACYL-CARRIER-PROTEIN DESATURASE-RELATED"/>
    <property type="match status" value="1"/>
</dbReference>
<keyword evidence="10" id="KW-0275">Fatty acid biosynthesis</keyword>
<evidence type="ECO:0000256" key="2">
    <source>
        <dbReference type="ARBA" id="ARBA00008749"/>
    </source>
</evidence>
<comment type="cofactor">
    <cofactor evidence="1">
        <name>Fe(2+)</name>
        <dbReference type="ChEBI" id="CHEBI:29033"/>
    </cofactor>
</comment>
<dbReference type="AlphaFoldDB" id="A0A5J6H9M8"/>
<evidence type="ECO:0000256" key="10">
    <source>
        <dbReference type="ARBA" id="ARBA00023160"/>
    </source>
</evidence>
<evidence type="ECO:0000256" key="7">
    <source>
        <dbReference type="ARBA" id="ARBA00023002"/>
    </source>
</evidence>
<proteinExistence type="inferred from homology"/>
<dbReference type="InterPro" id="IPR009078">
    <property type="entry name" value="Ferritin-like_SF"/>
</dbReference>
<dbReference type="Pfam" id="PF03405">
    <property type="entry name" value="FA_desaturase_2"/>
    <property type="match status" value="1"/>
</dbReference>
<comment type="subunit">
    <text evidence="3">Homodimer.</text>
</comment>
<feature type="binding site" evidence="11">
    <location>
        <position position="114"/>
    </location>
    <ligand>
        <name>Fe cation</name>
        <dbReference type="ChEBI" id="CHEBI:24875"/>
        <label>1</label>
    </ligand>
</feature>
<dbReference type="CDD" id="cd01050">
    <property type="entry name" value="Acyl_ACP_Desat"/>
    <property type="match status" value="1"/>
</dbReference>
<dbReference type="OrthoDB" id="9772881at2"/>
<evidence type="ECO:0000256" key="4">
    <source>
        <dbReference type="ARBA" id="ARBA00022516"/>
    </source>
</evidence>
<evidence type="ECO:0000256" key="11">
    <source>
        <dbReference type="PIRSR" id="PIRSR000346-1"/>
    </source>
</evidence>
<sequence length="315" mass="35888">MSLPTPRPHTRGQIDILTELEPGVERRLDRHLATAREWFPHTYIPWSQARDFDGPLDGSPWRPADSPLPDAVRDALVVNLLTEDNLPSYHHEIHGQFGREGAWLSWLHRWTAEEARHADALRTYLHARRAVDPVRLERDRMHHVSAGYRSEHSDVPHALAYVMVQEMATRQAHRNTGRACGDPLGEQLMSRIAADENLHMLFYRDLCADGLDLAPDLFTQAVTDVICDFTMPGHGIPGFRTRAARIAVSGIYDLATHRDQVLRPLLHSLRLMERTGLGPRGEQALDRLGRHLEQLDAQAERFRQRSSAVRLPPRT</sequence>
<evidence type="ECO:0000256" key="6">
    <source>
        <dbReference type="ARBA" id="ARBA00022832"/>
    </source>
</evidence>
<feature type="binding site" evidence="11">
    <location>
        <position position="199"/>
    </location>
    <ligand>
        <name>Fe cation</name>
        <dbReference type="ChEBI" id="CHEBI:24875"/>
        <label>2</label>
    </ligand>
</feature>
<dbReference type="EMBL" id="CP023695">
    <property type="protein sequence ID" value="QEV16759.1"/>
    <property type="molecule type" value="Genomic_DNA"/>
</dbReference>
<gene>
    <name evidence="12" type="ORF">CP975_03920</name>
</gene>
<dbReference type="KEGG" id="salw:CP975_03920"/>
<evidence type="ECO:0000256" key="5">
    <source>
        <dbReference type="ARBA" id="ARBA00022723"/>
    </source>
</evidence>
<dbReference type="RefSeq" id="WP_055529477.1">
    <property type="nucleotide sequence ID" value="NZ_CP023695.1"/>
</dbReference>
<comment type="cofactor">
    <cofactor evidence="11">
        <name>Fe cation</name>
        <dbReference type="ChEBI" id="CHEBI:24875"/>
    </cofactor>
    <text evidence="11">Binds 2 iron ions per subunit.</text>
</comment>
<keyword evidence="7" id="KW-0560">Oxidoreductase</keyword>
<evidence type="ECO:0000256" key="1">
    <source>
        <dbReference type="ARBA" id="ARBA00001954"/>
    </source>
</evidence>
<feature type="binding site" evidence="11">
    <location>
        <position position="117"/>
    </location>
    <ligand>
        <name>Fe cation</name>
        <dbReference type="ChEBI" id="CHEBI:24875"/>
        <label>1</label>
    </ligand>
</feature>
<dbReference type="InterPro" id="IPR012348">
    <property type="entry name" value="RNR-like"/>
</dbReference>
<dbReference type="GO" id="GO:0006633">
    <property type="term" value="P:fatty acid biosynthetic process"/>
    <property type="evidence" value="ECO:0007669"/>
    <property type="project" value="UniProtKB-KW"/>
</dbReference>
<dbReference type="GO" id="GO:0046872">
    <property type="term" value="F:metal ion binding"/>
    <property type="evidence" value="ECO:0007669"/>
    <property type="project" value="UniProtKB-KW"/>
</dbReference>
<evidence type="ECO:0000313" key="12">
    <source>
        <dbReference type="EMBL" id="QEV16759.1"/>
    </source>
</evidence>
<feature type="binding site" evidence="11">
    <location>
        <position position="196"/>
    </location>
    <ligand>
        <name>Fe cation</name>
        <dbReference type="ChEBI" id="CHEBI:24875"/>
        <label>1</label>
    </ligand>
</feature>
<feature type="binding site" evidence="11">
    <location>
        <position position="166"/>
    </location>
    <ligand>
        <name>Fe cation</name>
        <dbReference type="ChEBI" id="CHEBI:24875"/>
        <label>2</label>
    </ligand>
</feature>
<evidence type="ECO:0000256" key="8">
    <source>
        <dbReference type="ARBA" id="ARBA00023004"/>
    </source>
</evidence>
<evidence type="ECO:0000256" key="3">
    <source>
        <dbReference type="ARBA" id="ARBA00011738"/>
    </source>
</evidence>
<keyword evidence="13" id="KW-1185">Reference proteome</keyword>
<evidence type="ECO:0000313" key="13">
    <source>
        <dbReference type="Proteomes" id="UP000326553"/>
    </source>
</evidence>
<keyword evidence="4" id="KW-0444">Lipid biosynthesis</keyword>
<dbReference type="Gene3D" id="1.10.620.20">
    <property type="entry name" value="Ribonucleotide Reductase, subunit A"/>
    <property type="match status" value="1"/>
</dbReference>
<reference evidence="12 13" key="1">
    <citation type="submission" date="2017-09" db="EMBL/GenBank/DDBJ databases">
        <authorList>
            <person name="Lee N."/>
            <person name="Cho B.-K."/>
        </authorList>
    </citation>
    <scope>NUCLEOTIDE SEQUENCE [LARGE SCALE GENOMIC DNA]</scope>
    <source>
        <strain evidence="12 13">ATCC 12461</strain>
    </source>
</reference>
<dbReference type="GO" id="GO:0045300">
    <property type="term" value="F:stearoyl-[ACP] desaturase activity"/>
    <property type="evidence" value="ECO:0007669"/>
    <property type="project" value="InterPro"/>
</dbReference>
<dbReference type="InterPro" id="IPR005067">
    <property type="entry name" value="Fatty_acid_desaturase-2"/>
</dbReference>
<accession>A0A5J6H9M8</accession>
<dbReference type="PIRSF" id="PIRSF000346">
    <property type="entry name" value="Dlt9_acylACP_des"/>
    <property type="match status" value="1"/>
</dbReference>